<evidence type="ECO:0000256" key="2">
    <source>
        <dbReference type="ARBA" id="ARBA00022737"/>
    </source>
</evidence>
<keyword evidence="5 7" id="KW-0143">Chaperone</keyword>
<dbReference type="RefSeq" id="WP_140841446.1">
    <property type="nucleotide sequence ID" value="NZ_RCZI01000002.1"/>
</dbReference>
<dbReference type="GO" id="GO:0030288">
    <property type="term" value="C:outer membrane-bounded periplasmic space"/>
    <property type="evidence" value="ECO:0007669"/>
    <property type="project" value="InterPro"/>
</dbReference>
<evidence type="ECO:0000256" key="7">
    <source>
        <dbReference type="HAMAP-Rule" id="MF_01183"/>
    </source>
</evidence>
<feature type="region of interest" description="Disordered" evidence="8">
    <location>
        <begin position="27"/>
        <end position="63"/>
    </location>
</feature>
<dbReference type="Proteomes" id="UP000319212">
    <property type="component" value="Unassembled WGS sequence"/>
</dbReference>
<reference evidence="10 11" key="1">
    <citation type="journal article" date="2019" name="Environ. Microbiol.">
        <title>Species interactions and distinct microbial communities in high Arctic permafrost affected cryosols are associated with the CH4 and CO2 gas fluxes.</title>
        <authorList>
            <person name="Altshuler I."/>
            <person name="Hamel J."/>
            <person name="Turney S."/>
            <person name="Magnuson E."/>
            <person name="Levesque R."/>
            <person name="Greer C."/>
            <person name="Whyte L.G."/>
        </authorList>
    </citation>
    <scope>NUCLEOTIDE SEQUENCE [LARGE SCALE GENOMIC DNA]</scope>
    <source>
        <strain evidence="10 11">S06.C</strain>
    </source>
</reference>
<evidence type="ECO:0000256" key="1">
    <source>
        <dbReference type="ARBA" id="ARBA00022729"/>
    </source>
</evidence>
<dbReference type="SUPFAM" id="SSF54534">
    <property type="entry name" value="FKBP-like"/>
    <property type="match status" value="2"/>
</dbReference>
<comment type="subcellular location">
    <subcellularLocation>
        <location evidence="7">Periplasm</location>
    </subcellularLocation>
    <text evidence="7">Is capable of associating with the outer membrane.</text>
</comment>
<dbReference type="InterPro" id="IPR023058">
    <property type="entry name" value="PPIase_PpiC_CS"/>
</dbReference>
<dbReference type="GO" id="GO:0050821">
    <property type="term" value="P:protein stabilization"/>
    <property type="evidence" value="ECO:0007669"/>
    <property type="project" value="InterPro"/>
</dbReference>
<dbReference type="GO" id="GO:0003755">
    <property type="term" value="F:peptidyl-prolyl cis-trans isomerase activity"/>
    <property type="evidence" value="ECO:0007669"/>
    <property type="project" value="UniProtKB-UniRule"/>
</dbReference>
<proteinExistence type="inferred from homology"/>
<feature type="region of interest" description="Disordered" evidence="8">
    <location>
        <begin position="258"/>
        <end position="277"/>
    </location>
</feature>
<protein>
    <recommendedName>
        <fullName evidence="7">Chaperone SurA</fullName>
    </recommendedName>
    <alternativeName>
        <fullName evidence="7">Peptidyl-prolyl cis-trans isomerase SurA</fullName>
        <shortName evidence="7">PPIase SurA</shortName>
        <ecNumber evidence="7">5.2.1.8</ecNumber>
    </alternativeName>
    <alternativeName>
        <fullName evidence="7">Rotamase SurA</fullName>
    </alternativeName>
</protein>
<dbReference type="OrthoDB" id="14196at2"/>
<comment type="caution">
    <text evidence="10">The sequence shown here is derived from an EMBL/GenBank/DDBJ whole genome shotgun (WGS) entry which is preliminary data.</text>
</comment>
<keyword evidence="1 7" id="KW-0732">Signal</keyword>
<sequence precursor="true">MKFFRSTLTLACFAALAATSGVQAQGLGMRPGGGTGITDIMRGGPRVNAPAPAPRDTAAPLPAPTGQRAAEYIVALVNSEPVTNTEVQKRVARILRENPEAQRAPRAELNRMVLERVVLERAQLQLAKESGIKIDEQAVEQAEQLVARQNQVSQEELYRRIGAEGISRDEFRNDLREQLLLTRLREREVNARVKVSDSEVDQFIQDQRSGNAAVSPEINLAHVLVTVPENATEAQVAALQQKAQSVAQRARAGEDFAKLARENSDSPDRANGGSLGLRSADRYPPLFVEATQTAPVNGIVGPVRSGAGFHVIKVLAKGQAGAAEGVVTQTQTRHILLRNDPQRSTAQAIEQLAEFKRRVLAGTADFAGLARDNSQDGSAKDGGDLGWARPGQFVPEFEEALDRLAPGQISDPVVTRFGVHLIQALARREAKLSQTEQREAARAVLREKKMDEAFDTWVQEVRARAYVEFRESPV</sequence>
<dbReference type="AlphaFoldDB" id="A0A502DVS5"/>
<evidence type="ECO:0000256" key="5">
    <source>
        <dbReference type="ARBA" id="ARBA00023186"/>
    </source>
</evidence>
<evidence type="ECO:0000313" key="10">
    <source>
        <dbReference type="EMBL" id="TPG29174.1"/>
    </source>
</evidence>
<keyword evidence="2 7" id="KW-0677">Repeat</keyword>
<dbReference type="InterPro" id="IPR023034">
    <property type="entry name" value="PPIase_SurA"/>
</dbReference>
<feature type="domain" description="PpiC" evidence="9">
    <location>
        <begin position="215"/>
        <end position="316"/>
    </location>
</feature>
<dbReference type="GO" id="GO:0006457">
    <property type="term" value="P:protein folding"/>
    <property type="evidence" value="ECO:0007669"/>
    <property type="project" value="UniProtKB-UniRule"/>
</dbReference>
<evidence type="ECO:0000256" key="8">
    <source>
        <dbReference type="SAM" id="MobiDB-lite"/>
    </source>
</evidence>
<keyword evidence="4 7" id="KW-0697">Rotamase</keyword>
<dbReference type="Pfam" id="PF09312">
    <property type="entry name" value="SurA_N"/>
    <property type="match status" value="1"/>
</dbReference>
<evidence type="ECO:0000256" key="6">
    <source>
        <dbReference type="ARBA" id="ARBA00023235"/>
    </source>
</evidence>
<feature type="compositionally biased region" description="Basic and acidic residues" evidence="8">
    <location>
        <begin position="258"/>
        <end position="268"/>
    </location>
</feature>
<keyword evidence="6 7" id="KW-0413">Isomerase</keyword>
<dbReference type="PROSITE" id="PS50198">
    <property type="entry name" value="PPIC_PPIASE_2"/>
    <property type="match status" value="2"/>
</dbReference>
<gene>
    <name evidence="7" type="primary">surA</name>
    <name evidence="10" type="ORF">EAH82_10500</name>
</gene>
<dbReference type="PROSITE" id="PS01096">
    <property type="entry name" value="PPIC_PPIASE_1"/>
    <property type="match status" value="1"/>
</dbReference>
<dbReference type="HAMAP" id="MF_01183">
    <property type="entry name" value="Chaperone_SurA"/>
    <property type="match status" value="1"/>
</dbReference>
<evidence type="ECO:0000256" key="3">
    <source>
        <dbReference type="ARBA" id="ARBA00022764"/>
    </source>
</evidence>
<comment type="catalytic activity">
    <reaction evidence="7">
        <text>[protein]-peptidylproline (omega=180) = [protein]-peptidylproline (omega=0)</text>
        <dbReference type="Rhea" id="RHEA:16237"/>
        <dbReference type="Rhea" id="RHEA-COMP:10747"/>
        <dbReference type="Rhea" id="RHEA-COMP:10748"/>
        <dbReference type="ChEBI" id="CHEBI:83833"/>
        <dbReference type="ChEBI" id="CHEBI:83834"/>
        <dbReference type="EC" id="5.2.1.8"/>
    </reaction>
</comment>
<dbReference type="InterPro" id="IPR000297">
    <property type="entry name" value="PPIase_PpiC"/>
</dbReference>
<evidence type="ECO:0000259" key="9">
    <source>
        <dbReference type="PROSITE" id="PS50198"/>
    </source>
</evidence>
<keyword evidence="3 7" id="KW-0574">Periplasm</keyword>
<dbReference type="Gene3D" id="3.10.50.40">
    <property type="match status" value="2"/>
</dbReference>
<evidence type="ECO:0000256" key="4">
    <source>
        <dbReference type="ARBA" id="ARBA00023110"/>
    </source>
</evidence>
<dbReference type="InterPro" id="IPR027304">
    <property type="entry name" value="Trigger_fact/SurA_dom_sf"/>
</dbReference>
<dbReference type="GO" id="GO:0051082">
    <property type="term" value="F:unfolded protein binding"/>
    <property type="evidence" value="ECO:0007669"/>
    <property type="project" value="UniProtKB-UniRule"/>
</dbReference>
<dbReference type="Gene3D" id="1.10.4030.10">
    <property type="entry name" value="Porin chaperone SurA, peptide-binding domain"/>
    <property type="match status" value="1"/>
</dbReference>
<name>A0A502DVS5_9BURK</name>
<evidence type="ECO:0000313" key="11">
    <source>
        <dbReference type="Proteomes" id="UP000319212"/>
    </source>
</evidence>
<organism evidence="10 11">
    <name type="scientific">Variovorax guangxiensis</name>
    <dbReference type="NCBI Taxonomy" id="1775474"/>
    <lineage>
        <taxon>Bacteria</taxon>
        <taxon>Pseudomonadati</taxon>
        <taxon>Pseudomonadota</taxon>
        <taxon>Betaproteobacteria</taxon>
        <taxon>Burkholderiales</taxon>
        <taxon>Comamonadaceae</taxon>
        <taxon>Variovorax</taxon>
    </lineage>
</organism>
<dbReference type="GO" id="GO:0043165">
    <property type="term" value="P:Gram-negative-bacterium-type cell outer membrane assembly"/>
    <property type="evidence" value="ECO:0007669"/>
    <property type="project" value="InterPro"/>
</dbReference>
<feature type="signal peptide" evidence="7">
    <location>
        <begin position="1"/>
        <end position="24"/>
    </location>
</feature>
<dbReference type="EMBL" id="RCZI01000002">
    <property type="protein sequence ID" value="TPG29174.1"/>
    <property type="molecule type" value="Genomic_DNA"/>
</dbReference>
<feature type="domain" description="PpiC" evidence="9">
    <location>
        <begin position="327"/>
        <end position="426"/>
    </location>
</feature>
<dbReference type="GO" id="GO:0042277">
    <property type="term" value="F:peptide binding"/>
    <property type="evidence" value="ECO:0007669"/>
    <property type="project" value="InterPro"/>
</dbReference>
<comment type="domain">
    <text evidence="7">The PPIase activity resides only in the second parvulin domain. The N-terminal region and the C-terminal tail are necessary and sufficient for the chaperone activity of SurA. The PPIase activity is dispensable for SurA to function as a chaperone. The N-terminal region and the C-terminal tail are also required for porin recognition.</text>
</comment>
<accession>A0A502DVS5</accession>
<feature type="chain" id="PRO_5021522229" description="Chaperone SurA" evidence="7">
    <location>
        <begin position="25"/>
        <end position="474"/>
    </location>
</feature>
<dbReference type="PANTHER" id="PTHR47637:SF1">
    <property type="entry name" value="CHAPERONE SURA"/>
    <property type="match status" value="1"/>
</dbReference>
<dbReference type="EC" id="5.2.1.8" evidence="7"/>
<dbReference type="InterPro" id="IPR015391">
    <property type="entry name" value="SurA_N"/>
</dbReference>
<dbReference type="Pfam" id="PF00639">
    <property type="entry name" value="Rotamase"/>
    <property type="match status" value="2"/>
</dbReference>
<dbReference type="SUPFAM" id="SSF109998">
    <property type="entry name" value="Triger factor/SurA peptide-binding domain-like"/>
    <property type="match status" value="1"/>
</dbReference>
<dbReference type="PANTHER" id="PTHR47637">
    <property type="entry name" value="CHAPERONE SURA"/>
    <property type="match status" value="1"/>
</dbReference>
<dbReference type="InterPro" id="IPR046357">
    <property type="entry name" value="PPIase_dom_sf"/>
</dbReference>
<dbReference type="InterPro" id="IPR050280">
    <property type="entry name" value="OMP_Chaperone_SurA"/>
</dbReference>
<comment type="function">
    <text evidence="7">Chaperone involved in the correct folding and assembly of outer membrane proteins. Recognizes specific patterns of aromatic residues and the orientation of their side chains, which are found more frequently in integral outer membrane proteins. May act in both early periplasmic and late outer membrane-associated steps of protein maturation.</text>
</comment>